<evidence type="ECO:0000313" key="10">
    <source>
        <dbReference type="Proteomes" id="UP000178606"/>
    </source>
</evidence>
<dbReference type="Pfam" id="PF13500">
    <property type="entry name" value="AAA_26"/>
    <property type="match status" value="1"/>
</dbReference>
<feature type="binding site" evidence="8">
    <location>
        <begin position="12"/>
        <end position="17"/>
    </location>
    <ligand>
        <name>ATP</name>
        <dbReference type="ChEBI" id="CHEBI:30616"/>
    </ligand>
</feature>
<dbReference type="FunFam" id="3.40.50.300:FF:000292">
    <property type="entry name" value="ATP-dependent dethiobiotin synthetase BioD"/>
    <property type="match status" value="1"/>
</dbReference>
<evidence type="ECO:0000256" key="4">
    <source>
        <dbReference type="ARBA" id="ARBA00022741"/>
    </source>
</evidence>
<comment type="function">
    <text evidence="8">Catalyzes a mechanistically unusual reaction, the ATP-dependent insertion of CO2 between the N7 and N8 nitrogen atoms of 7,8-diaminopelargonic acid (DAPA, also called 7,8-diammoniononanoate) to form a ureido ring.</text>
</comment>
<organism evidence="9 10">
    <name type="scientific">Handelsmanbacteria sp. (strain RIFCSPLOWO2_12_FULL_64_10)</name>
    <dbReference type="NCBI Taxonomy" id="1817868"/>
    <lineage>
        <taxon>Bacteria</taxon>
        <taxon>Candidatus Handelsmaniibacteriota</taxon>
    </lineage>
</organism>
<comment type="similarity">
    <text evidence="8">Belongs to the dethiobiotin synthetase family.</text>
</comment>
<dbReference type="GO" id="GO:0004141">
    <property type="term" value="F:dethiobiotin synthase activity"/>
    <property type="evidence" value="ECO:0007669"/>
    <property type="project" value="UniProtKB-UniRule"/>
</dbReference>
<accession>A0A1F6CSZ3</accession>
<gene>
    <name evidence="8" type="primary">bioD</name>
    <name evidence="9" type="ORF">A3F84_05665</name>
</gene>
<evidence type="ECO:0000256" key="6">
    <source>
        <dbReference type="ARBA" id="ARBA00022840"/>
    </source>
</evidence>
<feature type="binding site" evidence="8">
    <location>
        <position position="53"/>
    </location>
    <ligand>
        <name>Mg(2+)</name>
        <dbReference type="ChEBI" id="CHEBI:18420"/>
    </ligand>
</feature>
<keyword evidence="5 8" id="KW-0093">Biotin biosynthesis</keyword>
<dbReference type="CDD" id="cd03109">
    <property type="entry name" value="DTBS"/>
    <property type="match status" value="1"/>
</dbReference>
<sequence length="238" mass="25067">MRGVFVTGTDTGVGKTVIAAGIAAGLRARGIGVGVMKPIATGIGSSIRFGRGDADLLRRASGSDDDLGLINPVCLRRPLSPNVAAQIEGVWIDVAGIEQAAHKLSQRHDLLIVEGAGGLLVPIRDDFFMADLALKLDLPLLIVARRGLGTINHTLMTMECAKTRGIGMAGVVYNDAVRTEEGIAERTNPEVIERLSGAPCLGVVPFSEGLDLAQAGPEDFIRRVAGHINLDRLMGMMP</sequence>
<name>A0A1F6CSZ3_HANXR</name>
<comment type="catalytic activity">
    <reaction evidence="8">
        <text>(7R,8S)-7,8-diammoniononanoate + CO2 + ATP = (4R,5S)-dethiobiotin + ADP + phosphate + 3 H(+)</text>
        <dbReference type="Rhea" id="RHEA:15805"/>
        <dbReference type="ChEBI" id="CHEBI:15378"/>
        <dbReference type="ChEBI" id="CHEBI:16526"/>
        <dbReference type="ChEBI" id="CHEBI:30616"/>
        <dbReference type="ChEBI" id="CHEBI:43474"/>
        <dbReference type="ChEBI" id="CHEBI:149469"/>
        <dbReference type="ChEBI" id="CHEBI:149473"/>
        <dbReference type="ChEBI" id="CHEBI:456216"/>
        <dbReference type="EC" id="6.3.3.3"/>
    </reaction>
</comment>
<dbReference type="GO" id="GO:0005524">
    <property type="term" value="F:ATP binding"/>
    <property type="evidence" value="ECO:0007669"/>
    <property type="project" value="UniProtKB-UniRule"/>
</dbReference>
<dbReference type="Proteomes" id="UP000178606">
    <property type="component" value="Unassembled WGS sequence"/>
</dbReference>
<dbReference type="PANTHER" id="PTHR43210">
    <property type="entry name" value="DETHIOBIOTIN SYNTHETASE"/>
    <property type="match status" value="1"/>
</dbReference>
<dbReference type="GO" id="GO:0000287">
    <property type="term" value="F:magnesium ion binding"/>
    <property type="evidence" value="ECO:0007669"/>
    <property type="project" value="UniProtKB-UniRule"/>
</dbReference>
<dbReference type="InterPro" id="IPR004472">
    <property type="entry name" value="DTB_synth_BioD"/>
</dbReference>
<dbReference type="GO" id="GO:0042803">
    <property type="term" value="F:protein homodimerization activity"/>
    <property type="evidence" value="ECO:0007669"/>
    <property type="project" value="UniProtKB-ARBA"/>
</dbReference>
<feature type="binding site" evidence="8">
    <location>
        <begin position="114"/>
        <end position="117"/>
    </location>
    <ligand>
        <name>ATP</name>
        <dbReference type="ChEBI" id="CHEBI:30616"/>
    </ligand>
</feature>
<dbReference type="GO" id="GO:0009102">
    <property type="term" value="P:biotin biosynthetic process"/>
    <property type="evidence" value="ECO:0007669"/>
    <property type="project" value="UniProtKB-UniRule"/>
</dbReference>
<feature type="binding site" evidence="8">
    <location>
        <begin position="174"/>
        <end position="175"/>
    </location>
    <ligand>
        <name>ATP</name>
        <dbReference type="ChEBI" id="CHEBI:30616"/>
    </ligand>
</feature>
<keyword evidence="1 8" id="KW-0963">Cytoplasm</keyword>
<dbReference type="InterPro" id="IPR027417">
    <property type="entry name" value="P-loop_NTPase"/>
</dbReference>
<feature type="binding site" evidence="8">
    <location>
        <position position="53"/>
    </location>
    <ligand>
        <name>ATP</name>
        <dbReference type="ChEBI" id="CHEBI:30616"/>
    </ligand>
</feature>
<evidence type="ECO:0000313" key="9">
    <source>
        <dbReference type="EMBL" id="OGG52131.1"/>
    </source>
</evidence>
<dbReference type="PIRSF" id="PIRSF006755">
    <property type="entry name" value="DTB_synth"/>
    <property type="match status" value="1"/>
</dbReference>
<dbReference type="EMBL" id="MFKF01000156">
    <property type="protein sequence ID" value="OGG52131.1"/>
    <property type="molecule type" value="Genomic_DNA"/>
</dbReference>
<evidence type="ECO:0000256" key="5">
    <source>
        <dbReference type="ARBA" id="ARBA00022756"/>
    </source>
</evidence>
<evidence type="ECO:0000256" key="3">
    <source>
        <dbReference type="ARBA" id="ARBA00022723"/>
    </source>
</evidence>
<comment type="subcellular location">
    <subcellularLocation>
        <location evidence="8">Cytoplasm</location>
    </subcellularLocation>
</comment>
<feature type="binding site" evidence="8">
    <location>
        <position position="16"/>
    </location>
    <ligand>
        <name>Mg(2+)</name>
        <dbReference type="ChEBI" id="CHEBI:18420"/>
    </ligand>
</feature>
<dbReference type="AlphaFoldDB" id="A0A1F6CSZ3"/>
<feature type="active site" evidence="8">
    <location>
        <position position="37"/>
    </location>
</feature>
<feature type="binding site" evidence="8">
    <location>
        <position position="114"/>
    </location>
    <ligand>
        <name>Mg(2+)</name>
        <dbReference type="ChEBI" id="CHEBI:18420"/>
    </ligand>
</feature>
<keyword evidence="7 8" id="KW-0460">Magnesium</keyword>
<keyword evidence="6 8" id="KW-0067">ATP-binding</keyword>
<keyword evidence="3 8" id="KW-0479">Metal-binding</keyword>
<proteinExistence type="inferred from homology"/>
<keyword evidence="2 8" id="KW-0436">Ligase</keyword>
<keyword evidence="4 8" id="KW-0547">Nucleotide-binding</keyword>
<comment type="caution">
    <text evidence="9">The sequence shown here is derived from an EMBL/GenBank/DDBJ whole genome shotgun (WGS) entry which is preliminary data.</text>
</comment>
<dbReference type="PANTHER" id="PTHR43210:SF5">
    <property type="entry name" value="DETHIOBIOTIN SYNTHETASE"/>
    <property type="match status" value="1"/>
</dbReference>
<dbReference type="GO" id="GO:0005829">
    <property type="term" value="C:cytosol"/>
    <property type="evidence" value="ECO:0007669"/>
    <property type="project" value="TreeGrafter"/>
</dbReference>
<comment type="subunit">
    <text evidence="8">Homodimer.</text>
</comment>
<reference evidence="9 10" key="1">
    <citation type="journal article" date="2016" name="Nat. Commun.">
        <title>Thousands of microbial genomes shed light on interconnected biogeochemical processes in an aquifer system.</title>
        <authorList>
            <person name="Anantharaman K."/>
            <person name="Brown C.T."/>
            <person name="Hug L.A."/>
            <person name="Sharon I."/>
            <person name="Castelle C.J."/>
            <person name="Probst A.J."/>
            <person name="Thomas B.C."/>
            <person name="Singh A."/>
            <person name="Wilkins M.J."/>
            <person name="Karaoz U."/>
            <person name="Brodie E.L."/>
            <person name="Williams K.H."/>
            <person name="Hubbard S.S."/>
            <person name="Banfield J.F."/>
        </authorList>
    </citation>
    <scope>NUCLEOTIDE SEQUENCE [LARGE SCALE GENOMIC DNA]</scope>
    <source>
        <strain evidence="10">RIFCSPLOWO2_12_FULL_64_10</strain>
    </source>
</reference>
<comment type="pathway">
    <text evidence="8">Cofactor biosynthesis; biotin biosynthesis; biotin from 7,8-diaminononanoate: step 1/2.</text>
</comment>
<feature type="binding site" evidence="8">
    <location>
        <position position="41"/>
    </location>
    <ligand>
        <name>substrate</name>
    </ligand>
</feature>
<comment type="cofactor">
    <cofactor evidence="8">
        <name>Mg(2+)</name>
        <dbReference type="ChEBI" id="CHEBI:18420"/>
    </cofactor>
</comment>
<dbReference type="NCBIfam" id="TIGR00347">
    <property type="entry name" value="bioD"/>
    <property type="match status" value="1"/>
</dbReference>
<evidence type="ECO:0000256" key="7">
    <source>
        <dbReference type="ARBA" id="ARBA00022842"/>
    </source>
</evidence>
<evidence type="ECO:0000256" key="2">
    <source>
        <dbReference type="ARBA" id="ARBA00022598"/>
    </source>
</evidence>
<feature type="binding site" evidence="8">
    <location>
        <begin position="205"/>
        <end position="207"/>
    </location>
    <ligand>
        <name>ATP</name>
        <dbReference type="ChEBI" id="CHEBI:30616"/>
    </ligand>
</feature>
<dbReference type="SUPFAM" id="SSF52540">
    <property type="entry name" value="P-loop containing nucleoside triphosphate hydrolases"/>
    <property type="match status" value="1"/>
</dbReference>
<protein>
    <recommendedName>
        <fullName evidence="8">ATP-dependent dethiobiotin synthetase BioD</fullName>
        <ecNumber evidence="8">6.3.3.3</ecNumber>
    </recommendedName>
    <alternativeName>
        <fullName evidence="8">DTB synthetase</fullName>
        <shortName evidence="8">DTBS</shortName>
    </alternativeName>
    <alternativeName>
        <fullName evidence="8">Dethiobiotin synthase</fullName>
    </alternativeName>
</protein>
<comment type="caution">
    <text evidence="8">Lacks conserved residue(s) required for the propagation of feature annotation.</text>
</comment>
<evidence type="ECO:0000256" key="1">
    <source>
        <dbReference type="ARBA" id="ARBA00022490"/>
    </source>
</evidence>
<dbReference type="UniPathway" id="UPA00078">
    <property type="reaction ID" value="UER00161"/>
</dbReference>
<dbReference type="Gene3D" id="3.40.50.300">
    <property type="entry name" value="P-loop containing nucleotide triphosphate hydrolases"/>
    <property type="match status" value="1"/>
</dbReference>
<dbReference type="EC" id="6.3.3.3" evidence="8"/>
<dbReference type="HAMAP" id="MF_00336">
    <property type="entry name" value="BioD"/>
    <property type="match status" value="1"/>
</dbReference>
<evidence type="ECO:0000256" key="8">
    <source>
        <dbReference type="HAMAP-Rule" id="MF_00336"/>
    </source>
</evidence>